<dbReference type="Proteomes" id="UP000310636">
    <property type="component" value="Unassembled WGS sequence"/>
</dbReference>
<dbReference type="Pfam" id="PF02517">
    <property type="entry name" value="Rce1-like"/>
    <property type="match status" value="1"/>
</dbReference>
<proteinExistence type="predicted"/>
<keyword evidence="1" id="KW-0472">Membrane</keyword>
<dbReference type="EMBL" id="SSOB01000026">
    <property type="protein sequence ID" value="THF76254.1"/>
    <property type="molecule type" value="Genomic_DNA"/>
</dbReference>
<evidence type="ECO:0000256" key="1">
    <source>
        <dbReference type="SAM" id="Phobius"/>
    </source>
</evidence>
<feature type="transmembrane region" description="Helical" evidence="1">
    <location>
        <begin position="309"/>
        <end position="332"/>
    </location>
</feature>
<gene>
    <name evidence="3" type="ORF">E6C55_19705</name>
</gene>
<keyword evidence="3" id="KW-0482">Metalloprotease</keyword>
<dbReference type="AlphaFoldDB" id="A0A4S4BTR0"/>
<dbReference type="InterPro" id="IPR003675">
    <property type="entry name" value="Rce1/LyrA-like_dom"/>
</dbReference>
<feature type="domain" description="CAAX prenyl protease 2/Lysostaphin resistance protein A-like" evidence="2">
    <location>
        <begin position="235"/>
        <end position="318"/>
    </location>
</feature>
<organism evidence="3 4">
    <name type="scientific">Cohnella fermenti</name>
    <dbReference type="NCBI Taxonomy" id="2565925"/>
    <lineage>
        <taxon>Bacteria</taxon>
        <taxon>Bacillati</taxon>
        <taxon>Bacillota</taxon>
        <taxon>Bacilli</taxon>
        <taxon>Bacillales</taxon>
        <taxon>Paenibacillaceae</taxon>
        <taxon>Cohnella</taxon>
    </lineage>
</organism>
<dbReference type="GO" id="GO:0008237">
    <property type="term" value="F:metallopeptidase activity"/>
    <property type="evidence" value="ECO:0007669"/>
    <property type="project" value="UniProtKB-KW"/>
</dbReference>
<dbReference type="OrthoDB" id="9777755at2"/>
<evidence type="ECO:0000313" key="4">
    <source>
        <dbReference type="Proteomes" id="UP000310636"/>
    </source>
</evidence>
<reference evidence="3 4" key="1">
    <citation type="submission" date="2019-04" db="EMBL/GenBank/DDBJ databases">
        <title>Cohnella sp. nov. isolated from preserved vegetables.</title>
        <authorList>
            <person name="Lin S.-Y."/>
            <person name="Hung M.-H."/>
            <person name="Young C.-C."/>
        </authorList>
    </citation>
    <scope>NUCLEOTIDE SEQUENCE [LARGE SCALE GENOMIC DNA]</scope>
    <source>
        <strain evidence="3 4">CC-MHH1044</strain>
    </source>
</reference>
<keyword evidence="4" id="KW-1185">Reference proteome</keyword>
<dbReference type="GO" id="GO:0006508">
    <property type="term" value="P:proteolysis"/>
    <property type="evidence" value="ECO:0007669"/>
    <property type="project" value="UniProtKB-KW"/>
</dbReference>
<feature type="transmembrane region" description="Helical" evidence="1">
    <location>
        <begin position="126"/>
        <end position="145"/>
    </location>
</feature>
<evidence type="ECO:0000313" key="3">
    <source>
        <dbReference type="EMBL" id="THF76254.1"/>
    </source>
</evidence>
<feature type="transmembrane region" description="Helical" evidence="1">
    <location>
        <begin position="177"/>
        <end position="202"/>
    </location>
</feature>
<protein>
    <submittedName>
        <fullName evidence="3">CPBP family intramembrane metalloprotease</fullName>
    </submittedName>
</protein>
<keyword evidence="1" id="KW-0812">Transmembrane</keyword>
<feature type="transmembrane region" description="Helical" evidence="1">
    <location>
        <begin position="230"/>
        <end position="248"/>
    </location>
</feature>
<sequence>MISQTTDFKHLRITPHTSSNKEFSRHILTSHTPRMPSPSHDHRHFSYDAPLAYTLLIRIERSEAAMDVRAAESHYEPHHNSQYDSQYSLGKILGLWALVVLPMGLFRFAAIPFLKDRIDFNPGVAYWLLMIAGMAWQLVLSLLVLRSELGTLGWSRLKARLWLNDPIRPKTGRRFRLAYLLTIPFIVYTFLIEDAGVLDFVAEALNKALPWLAPPEYVQIESLNSPEFSGAWYLLGIALASCLFNYLLGEELFFRGVLLPKMNGVFGRWDWVANGALFSLYHVHKLTEVPVFLVGSFFIAYLNKRYRSYWPAVIMHGVEAIPLLVIVLLVILRPS</sequence>
<keyword evidence="3" id="KW-0378">Hydrolase</keyword>
<name>A0A4S4BTR0_9BACL</name>
<keyword evidence="3" id="KW-0645">Protease</keyword>
<dbReference type="GO" id="GO:0080120">
    <property type="term" value="P:CAAX-box protein maturation"/>
    <property type="evidence" value="ECO:0007669"/>
    <property type="project" value="UniProtKB-ARBA"/>
</dbReference>
<accession>A0A4S4BTR0</accession>
<evidence type="ECO:0000259" key="2">
    <source>
        <dbReference type="Pfam" id="PF02517"/>
    </source>
</evidence>
<keyword evidence="1" id="KW-1133">Transmembrane helix</keyword>
<comment type="caution">
    <text evidence="3">The sequence shown here is derived from an EMBL/GenBank/DDBJ whole genome shotgun (WGS) entry which is preliminary data.</text>
</comment>
<dbReference type="GO" id="GO:0004175">
    <property type="term" value="F:endopeptidase activity"/>
    <property type="evidence" value="ECO:0007669"/>
    <property type="project" value="UniProtKB-ARBA"/>
</dbReference>
<feature type="transmembrane region" description="Helical" evidence="1">
    <location>
        <begin position="92"/>
        <end position="114"/>
    </location>
</feature>